<accession>A0A1D2MPJ3</accession>
<organism evidence="2 3">
    <name type="scientific">Orchesella cincta</name>
    <name type="common">Springtail</name>
    <name type="synonym">Podura cincta</name>
    <dbReference type="NCBI Taxonomy" id="48709"/>
    <lineage>
        <taxon>Eukaryota</taxon>
        <taxon>Metazoa</taxon>
        <taxon>Ecdysozoa</taxon>
        <taxon>Arthropoda</taxon>
        <taxon>Hexapoda</taxon>
        <taxon>Collembola</taxon>
        <taxon>Entomobryomorpha</taxon>
        <taxon>Entomobryoidea</taxon>
        <taxon>Orchesellidae</taxon>
        <taxon>Orchesellinae</taxon>
        <taxon>Orchesella</taxon>
    </lineage>
</organism>
<protein>
    <submittedName>
        <fullName evidence="2">Uncharacterized protein</fullName>
    </submittedName>
</protein>
<feature type="compositionally biased region" description="Gly residues" evidence="1">
    <location>
        <begin position="44"/>
        <end position="65"/>
    </location>
</feature>
<sequence>MLEKETTILYKDIEYVSHRRGRRVGSSEVWVTDRALFLSEFRGGSWGGGAGGGGGGGRGGGGGGARYSNTRRRQQAFDLVSVVYLMYHVLCPLKHIISLPLLEFEVFGTTGLETFS</sequence>
<dbReference type="Proteomes" id="UP000094527">
    <property type="component" value="Unassembled WGS sequence"/>
</dbReference>
<comment type="caution">
    <text evidence="2">The sequence shown here is derived from an EMBL/GenBank/DDBJ whole genome shotgun (WGS) entry which is preliminary data.</text>
</comment>
<proteinExistence type="predicted"/>
<reference evidence="2 3" key="1">
    <citation type="journal article" date="2016" name="Genome Biol. Evol.">
        <title>Gene Family Evolution Reflects Adaptation to Soil Environmental Stressors in the Genome of the Collembolan Orchesella cincta.</title>
        <authorList>
            <person name="Faddeeva-Vakhrusheva A."/>
            <person name="Derks M.F."/>
            <person name="Anvar S.Y."/>
            <person name="Agamennone V."/>
            <person name="Suring W."/>
            <person name="Smit S."/>
            <person name="van Straalen N.M."/>
            <person name="Roelofs D."/>
        </authorList>
    </citation>
    <scope>NUCLEOTIDE SEQUENCE [LARGE SCALE GENOMIC DNA]</scope>
    <source>
        <tissue evidence="2">Mixed pool</tissue>
    </source>
</reference>
<feature type="region of interest" description="Disordered" evidence="1">
    <location>
        <begin position="44"/>
        <end position="67"/>
    </location>
</feature>
<gene>
    <name evidence="2" type="ORF">Ocin01_11724</name>
</gene>
<keyword evidence="3" id="KW-1185">Reference proteome</keyword>
<dbReference type="EMBL" id="LJIJ01000730">
    <property type="protein sequence ID" value="ODM94953.1"/>
    <property type="molecule type" value="Genomic_DNA"/>
</dbReference>
<evidence type="ECO:0000313" key="3">
    <source>
        <dbReference type="Proteomes" id="UP000094527"/>
    </source>
</evidence>
<evidence type="ECO:0000313" key="2">
    <source>
        <dbReference type="EMBL" id="ODM94953.1"/>
    </source>
</evidence>
<name>A0A1D2MPJ3_ORCCI</name>
<evidence type="ECO:0000256" key="1">
    <source>
        <dbReference type="SAM" id="MobiDB-lite"/>
    </source>
</evidence>
<dbReference type="AlphaFoldDB" id="A0A1D2MPJ3"/>